<keyword evidence="2" id="KW-1185">Reference proteome</keyword>
<evidence type="ECO:0000313" key="1">
    <source>
        <dbReference type="EMBL" id="CAK9141107.1"/>
    </source>
</evidence>
<proteinExistence type="predicted"/>
<dbReference type="EMBL" id="CAUOFW020001098">
    <property type="protein sequence ID" value="CAK9141107.1"/>
    <property type="molecule type" value="Genomic_DNA"/>
</dbReference>
<protein>
    <submittedName>
        <fullName evidence="1">Uncharacterized protein</fullName>
    </submittedName>
</protein>
<reference evidence="1 2" key="1">
    <citation type="submission" date="2024-02" db="EMBL/GenBank/DDBJ databases">
        <authorList>
            <person name="Vignale AGUSTIN F."/>
            <person name="Sosa J E."/>
            <person name="Modenutti C."/>
        </authorList>
    </citation>
    <scope>NUCLEOTIDE SEQUENCE [LARGE SCALE GENOMIC DNA]</scope>
</reference>
<dbReference type="Proteomes" id="UP001642360">
    <property type="component" value="Unassembled WGS sequence"/>
</dbReference>
<dbReference type="AlphaFoldDB" id="A0ABC8RA77"/>
<accession>A0ABC8RA77</accession>
<sequence>MTSNRNSSKISNIERQDGTVIQDIAQIKEYVVQYFQELLGGNNTQNTGLIHSASSYIESSITMEQANWMCREVI</sequence>
<feature type="non-terminal residue" evidence="1">
    <location>
        <position position="1"/>
    </location>
</feature>
<name>A0ABC8RA77_9AQUA</name>
<evidence type="ECO:0000313" key="2">
    <source>
        <dbReference type="Proteomes" id="UP001642360"/>
    </source>
</evidence>
<gene>
    <name evidence="1" type="ORF">ILEXP_LOCUS8627</name>
</gene>
<comment type="caution">
    <text evidence="1">The sequence shown here is derived from an EMBL/GenBank/DDBJ whole genome shotgun (WGS) entry which is preliminary data.</text>
</comment>
<feature type="non-terminal residue" evidence="1">
    <location>
        <position position="74"/>
    </location>
</feature>
<organism evidence="1 2">
    <name type="scientific">Ilex paraguariensis</name>
    <name type="common">yerba mate</name>
    <dbReference type="NCBI Taxonomy" id="185542"/>
    <lineage>
        <taxon>Eukaryota</taxon>
        <taxon>Viridiplantae</taxon>
        <taxon>Streptophyta</taxon>
        <taxon>Embryophyta</taxon>
        <taxon>Tracheophyta</taxon>
        <taxon>Spermatophyta</taxon>
        <taxon>Magnoliopsida</taxon>
        <taxon>eudicotyledons</taxon>
        <taxon>Gunneridae</taxon>
        <taxon>Pentapetalae</taxon>
        <taxon>asterids</taxon>
        <taxon>campanulids</taxon>
        <taxon>Aquifoliales</taxon>
        <taxon>Aquifoliaceae</taxon>
        <taxon>Ilex</taxon>
    </lineage>
</organism>